<sequence length="538" mass="53485">MTAPVWMAFPPEVHSALLSSGPGPGPLLASAAAWRALSTEYAEAANELVALLGTVQGGAWEGPTAAAYAAAHPPFLAWLTQASADTAATATQQETVAVAYTTALAAMPTLGELAANHATHAALVATNFFGINTIPIALNEADYVRMWIQAATTMSSYQGVSAAALGASPPPQPAPVIVKADGVAAPAATSSDPFTAISDFFAAVERVFNSVGAESGGDVISYIFSVPPGTDPVSWFVGKMGSLSSPVTGYPALLQGLTSAAGNNPALLALAYLFGAAAIGYDLTIQVIQFVVTFPLLGVTLAAPLLAIPAGLAGLGAAGVVGIVEGAFHAHADVGAIPEAPAIPAVTPAPSSVSAAAAPAATPPAAALTVAPTTPIAGPTVATPLGPSAPPPSGVGAGPFPYLVGGAARMSLLAGAQIGVKRKAPQPDTAGLPAAAAAGARDKTRSRRKRRDKVDMKGRGYEYMDLDGGAVDDPGPAAPTAASDRGAGPLGAAEAARHEPLAHAAGLTTLTDDGFDGGPREPMMPSTWARGPSWDSES</sequence>
<protein>
    <recommendedName>
        <fullName evidence="7">PPE family protein</fullName>
    </recommendedName>
</protein>
<dbReference type="Pfam" id="PF18878">
    <property type="entry name" value="PPE-PPW"/>
    <property type="match status" value="1"/>
</dbReference>
<feature type="region of interest" description="Disordered" evidence="2">
    <location>
        <begin position="423"/>
        <end position="538"/>
    </location>
</feature>
<evidence type="ECO:0000256" key="1">
    <source>
        <dbReference type="ARBA" id="ARBA00010652"/>
    </source>
</evidence>
<dbReference type="EMBL" id="BLKZ01000001">
    <property type="protein sequence ID" value="GFG91202.1"/>
    <property type="molecule type" value="Genomic_DNA"/>
</dbReference>
<dbReference type="AlphaFoldDB" id="A0A7I9YRJ2"/>
<dbReference type="Pfam" id="PF00823">
    <property type="entry name" value="PPE"/>
    <property type="match status" value="1"/>
</dbReference>
<dbReference type="Proteomes" id="UP000465360">
    <property type="component" value="Unassembled WGS sequence"/>
</dbReference>
<comment type="similarity">
    <text evidence="1">Belongs to the mycobacterial PPE family.</text>
</comment>
<accession>A0A7I9YRJ2</accession>
<dbReference type="PANTHER" id="PTHR46766">
    <property type="entry name" value="GLUTAMINE-RICH PROTEIN 2"/>
    <property type="match status" value="1"/>
</dbReference>
<dbReference type="RefSeq" id="WP_163714005.1">
    <property type="nucleotide sequence ID" value="NZ_BLKZ01000001.1"/>
</dbReference>
<feature type="domain" description="PPE-PPW subfamily C-terminal" evidence="4">
    <location>
        <begin position="481"/>
        <end position="528"/>
    </location>
</feature>
<gene>
    <name evidence="5" type="ORF">MBOU_32440</name>
</gene>
<keyword evidence="6" id="KW-1185">Reference proteome</keyword>
<dbReference type="InterPro" id="IPR043641">
    <property type="entry name" value="PPE-PPW_C"/>
</dbReference>
<dbReference type="PANTHER" id="PTHR46766:SF1">
    <property type="entry name" value="GLUTAMINE-RICH PROTEIN 2"/>
    <property type="match status" value="1"/>
</dbReference>
<evidence type="ECO:0008006" key="7">
    <source>
        <dbReference type="Google" id="ProtNLM"/>
    </source>
</evidence>
<evidence type="ECO:0000313" key="5">
    <source>
        <dbReference type="EMBL" id="GFG91202.1"/>
    </source>
</evidence>
<dbReference type="SUPFAM" id="SSF140459">
    <property type="entry name" value="PE/PPE dimer-like"/>
    <property type="match status" value="1"/>
</dbReference>
<feature type="domain" description="PPE" evidence="3">
    <location>
        <begin position="6"/>
        <end position="166"/>
    </location>
</feature>
<comment type="caution">
    <text evidence="5">The sequence shown here is derived from an EMBL/GenBank/DDBJ whole genome shotgun (WGS) entry which is preliminary data.</text>
</comment>
<evidence type="ECO:0000259" key="4">
    <source>
        <dbReference type="Pfam" id="PF18878"/>
    </source>
</evidence>
<feature type="compositionally biased region" description="Basic and acidic residues" evidence="2">
    <location>
        <begin position="452"/>
        <end position="462"/>
    </location>
</feature>
<dbReference type="InterPro" id="IPR000030">
    <property type="entry name" value="PPE_dom"/>
</dbReference>
<name>A0A7I9YRJ2_MYCBU</name>
<evidence type="ECO:0000256" key="2">
    <source>
        <dbReference type="SAM" id="MobiDB-lite"/>
    </source>
</evidence>
<dbReference type="GO" id="GO:0052572">
    <property type="term" value="P:response to host immune response"/>
    <property type="evidence" value="ECO:0007669"/>
    <property type="project" value="TreeGrafter"/>
</dbReference>
<evidence type="ECO:0000313" key="6">
    <source>
        <dbReference type="Proteomes" id="UP000465360"/>
    </source>
</evidence>
<organism evidence="5 6">
    <name type="scientific">Mycobacterium bourgelatii</name>
    <dbReference type="NCBI Taxonomy" id="1273442"/>
    <lineage>
        <taxon>Bacteria</taxon>
        <taxon>Bacillati</taxon>
        <taxon>Actinomycetota</taxon>
        <taxon>Actinomycetes</taxon>
        <taxon>Mycobacteriales</taxon>
        <taxon>Mycobacteriaceae</taxon>
        <taxon>Mycobacterium</taxon>
    </lineage>
</organism>
<evidence type="ECO:0000259" key="3">
    <source>
        <dbReference type="Pfam" id="PF00823"/>
    </source>
</evidence>
<dbReference type="FunFam" id="1.20.1260.20:FF:000001">
    <property type="entry name" value="PPE family protein PPE41"/>
    <property type="match status" value="1"/>
</dbReference>
<reference evidence="5 6" key="1">
    <citation type="journal article" date="2019" name="Emerg. Microbes Infect.">
        <title>Comprehensive subspecies identification of 175 nontuberculous mycobacteria species based on 7547 genomic profiles.</title>
        <authorList>
            <person name="Matsumoto Y."/>
            <person name="Kinjo T."/>
            <person name="Motooka D."/>
            <person name="Nabeya D."/>
            <person name="Jung N."/>
            <person name="Uechi K."/>
            <person name="Horii T."/>
            <person name="Iida T."/>
            <person name="Fujita J."/>
            <person name="Nakamura S."/>
        </authorList>
    </citation>
    <scope>NUCLEOTIDE SEQUENCE [LARGE SCALE GENOMIC DNA]</scope>
    <source>
        <strain evidence="5 6">JCM 30725</strain>
    </source>
</reference>
<feature type="compositionally biased region" description="Low complexity" evidence="2">
    <location>
        <begin position="430"/>
        <end position="439"/>
    </location>
</feature>
<dbReference type="Gene3D" id="1.20.1260.20">
    <property type="entry name" value="PPE superfamily"/>
    <property type="match status" value="1"/>
</dbReference>
<dbReference type="InterPro" id="IPR038332">
    <property type="entry name" value="PPE_sf"/>
</dbReference>
<proteinExistence type="inferred from homology"/>